<accession>A0A9W8LG65</accession>
<dbReference type="CDD" id="cd20266">
    <property type="entry name" value="Complex1_LYR_NDUFA6_LYRM6"/>
    <property type="match status" value="1"/>
</dbReference>
<evidence type="ECO:0000256" key="1">
    <source>
        <dbReference type="ARBA" id="ARBA00004443"/>
    </source>
</evidence>
<evidence type="ECO:0000256" key="5">
    <source>
        <dbReference type="ARBA" id="ARBA00022792"/>
    </source>
</evidence>
<keyword evidence="6" id="KW-0249">Electron transport</keyword>
<keyword evidence="5" id="KW-0999">Mitochondrion inner membrane</keyword>
<dbReference type="EMBL" id="JANBUL010000263">
    <property type="protein sequence ID" value="KAJ2777865.1"/>
    <property type="molecule type" value="Genomic_DNA"/>
</dbReference>
<comment type="subcellular location">
    <subcellularLocation>
        <location evidence="1">Mitochondrion inner membrane</location>
        <topology evidence="1">Peripheral membrane protein</topology>
        <orientation evidence="1">Matrix side</orientation>
    </subcellularLocation>
</comment>
<evidence type="ECO:0000259" key="9">
    <source>
        <dbReference type="Pfam" id="PF05347"/>
    </source>
</evidence>
<evidence type="ECO:0000256" key="2">
    <source>
        <dbReference type="ARBA" id="ARBA00009508"/>
    </source>
</evidence>
<dbReference type="PANTHER" id="PTHR12964:SF0">
    <property type="entry name" value="NADH DEHYDROGENASE [UBIQUINONE] 1 ALPHA SUBCOMPLEX SUBUNIT 6"/>
    <property type="match status" value="1"/>
</dbReference>
<dbReference type="Pfam" id="PF05347">
    <property type="entry name" value="Complex1_LYR"/>
    <property type="match status" value="1"/>
</dbReference>
<gene>
    <name evidence="10" type="primary">NdufA6</name>
    <name evidence="10" type="ORF">H4R18_004934</name>
</gene>
<evidence type="ECO:0000256" key="3">
    <source>
        <dbReference type="ARBA" id="ARBA00022448"/>
    </source>
</evidence>
<keyword evidence="11" id="KW-1185">Reference proteome</keyword>
<dbReference type="AlphaFoldDB" id="A0A9W8LG65"/>
<reference evidence="10" key="1">
    <citation type="submission" date="2022-07" db="EMBL/GenBank/DDBJ databases">
        <title>Phylogenomic reconstructions and comparative analyses of Kickxellomycotina fungi.</title>
        <authorList>
            <person name="Reynolds N.K."/>
            <person name="Stajich J.E."/>
            <person name="Barry K."/>
            <person name="Grigoriev I.V."/>
            <person name="Crous P."/>
            <person name="Smith M.E."/>
        </authorList>
    </citation>
    <scope>NUCLEOTIDE SEQUENCE</scope>
    <source>
        <strain evidence="10">NBRC 105414</strain>
    </source>
</reference>
<comment type="similarity">
    <text evidence="2">Belongs to the complex I LYR family.</text>
</comment>
<evidence type="ECO:0000256" key="4">
    <source>
        <dbReference type="ARBA" id="ARBA00022660"/>
    </source>
</evidence>
<evidence type="ECO:0000256" key="6">
    <source>
        <dbReference type="ARBA" id="ARBA00022982"/>
    </source>
</evidence>
<keyword evidence="8" id="KW-0472">Membrane</keyword>
<dbReference type="InterPro" id="IPR045299">
    <property type="entry name" value="Complex1_LYR_NDUFA6_LYRM6"/>
</dbReference>
<dbReference type="GO" id="GO:0005743">
    <property type="term" value="C:mitochondrial inner membrane"/>
    <property type="evidence" value="ECO:0007669"/>
    <property type="project" value="UniProtKB-SubCell"/>
</dbReference>
<evidence type="ECO:0000313" key="11">
    <source>
        <dbReference type="Proteomes" id="UP001140217"/>
    </source>
</evidence>
<evidence type="ECO:0000256" key="8">
    <source>
        <dbReference type="ARBA" id="ARBA00023136"/>
    </source>
</evidence>
<dbReference type="GO" id="GO:0006979">
    <property type="term" value="P:response to oxidative stress"/>
    <property type="evidence" value="ECO:0007669"/>
    <property type="project" value="TreeGrafter"/>
</dbReference>
<protein>
    <submittedName>
        <fullName evidence="10">Ndufa6 NADH-ubiquinone oxidoreductase subunit</fullName>
    </submittedName>
</protein>
<feature type="domain" description="Complex 1 LYR protein" evidence="9">
    <location>
        <begin position="45"/>
        <end position="80"/>
    </location>
</feature>
<dbReference type="InterPro" id="IPR016488">
    <property type="entry name" value="NADH_Ub_cplx-1_asu_su-6"/>
</dbReference>
<evidence type="ECO:0000313" key="10">
    <source>
        <dbReference type="EMBL" id="KAJ2777865.1"/>
    </source>
</evidence>
<sequence length="119" mass="14055">MPAIEPLVTRTSTSLADARRRAIRLYRLWQKGVPQIMIDYHLCMPQSAVRAKIREHFEKNRYVSDPRTIDVLLFKGRIEFDETHNVWKQYSHVLRYFDSSPADHAPPAKFIDRFIEGRA</sequence>
<dbReference type="GO" id="GO:0045271">
    <property type="term" value="C:respiratory chain complex I"/>
    <property type="evidence" value="ECO:0007669"/>
    <property type="project" value="InterPro"/>
</dbReference>
<keyword evidence="7" id="KW-0496">Mitochondrion</keyword>
<proteinExistence type="inferred from homology"/>
<dbReference type="PANTHER" id="PTHR12964">
    <property type="entry name" value="NADH-UBIQUINONE OXIDOREDUCTASE B14 SUBUNIT"/>
    <property type="match status" value="1"/>
</dbReference>
<keyword evidence="4" id="KW-0679">Respiratory chain</keyword>
<dbReference type="OrthoDB" id="14535at2759"/>
<name>A0A9W8LG65_9FUNG</name>
<organism evidence="10 11">
    <name type="scientific">Coemansia javaensis</name>
    <dbReference type="NCBI Taxonomy" id="2761396"/>
    <lineage>
        <taxon>Eukaryota</taxon>
        <taxon>Fungi</taxon>
        <taxon>Fungi incertae sedis</taxon>
        <taxon>Zoopagomycota</taxon>
        <taxon>Kickxellomycotina</taxon>
        <taxon>Kickxellomycetes</taxon>
        <taxon>Kickxellales</taxon>
        <taxon>Kickxellaceae</taxon>
        <taxon>Coemansia</taxon>
    </lineage>
</organism>
<dbReference type="Proteomes" id="UP001140217">
    <property type="component" value="Unassembled WGS sequence"/>
</dbReference>
<dbReference type="InterPro" id="IPR008011">
    <property type="entry name" value="Complex1_LYR_dom"/>
</dbReference>
<evidence type="ECO:0000256" key="7">
    <source>
        <dbReference type="ARBA" id="ARBA00023128"/>
    </source>
</evidence>
<comment type="caution">
    <text evidence="10">The sequence shown here is derived from an EMBL/GenBank/DDBJ whole genome shotgun (WGS) entry which is preliminary data.</text>
</comment>
<keyword evidence="3" id="KW-0813">Transport</keyword>